<evidence type="ECO:0000313" key="1">
    <source>
        <dbReference type="EMBL" id="GBP24095.1"/>
    </source>
</evidence>
<protein>
    <submittedName>
        <fullName evidence="1">Uncharacterized protein</fullName>
    </submittedName>
</protein>
<evidence type="ECO:0000313" key="2">
    <source>
        <dbReference type="Proteomes" id="UP000299102"/>
    </source>
</evidence>
<reference evidence="1 2" key="1">
    <citation type="journal article" date="2019" name="Commun. Biol.">
        <title>The bagworm genome reveals a unique fibroin gene that provides high tensile strength.</title>
        <authorList>
            <person name="Kono N."/>
            <person name="Nakamura H."/>
            <person name="Ohtoshi R."/>
            <person name="Tomita M."/>
            <person name="Numata K."/>
            <person name="Arakawa K."/>
        </authorList>
    </citation>
    <scope>NUCLEOTIDE SEQUENCE [LARGE SCALE GENOMIC DNA]</scope>
</reference>
<keyword evidence="2" id="KW-1185">Reference proteome</keyword>
<dbReference type="AlphaFoldDB" id="A0A4C1UCC4"/>
<proteinExistence type="predicted"/>
<organism evidence="1 2">
    <name type="scientific">Eumeta variegata</name>
    <name type="common">Bagworm moth</name>
    <name type="synonym">Eumeta japonica</name>
    <dbReference type="NCBI Taxonomy" id="151549"/>
    <lineage>
        <taxon>Eukaryota</taxon>
        <taxon>Metazoa</taxon>
        <taxon>Ecdysozoa</taxon>
        <taxon>Arthropoda</taxon>
        <taxon>Hexapoda</taxon>
        <taxon>Insecta</taxon>
        <taxon>Pterygota</taxon>
        <taxon>Neoptera</taxon>
        <taxon>Endopterygota</taxon>
        <taxon>Lepidoptera</taxon>
        <taxon>Glossata</taxon>
        <taxon>Ditrysia</taxon>
        <taxon>Tineoidea</taxon>
        <taxon>Psychidae</taxon>
        <taxon>Oiketicinae</taxon>
        <taxon>Eumeta</taxon>
    </lineage>
</organism>
<comment type="caution">
    <text evidence="1">The sequence shown here is derived from an EMBL/GenBank/DDBJ whole genome shotgun (WGS) entry which is preliminary data.</text>
</comment>
<accession>A0A4C1UCC4</accession>
<dbReference type="EMBL" id="BGZK01000157">
    <property type="protein sequence ID" value="GBP24095.1"/>
    <property type="molecule type" value="Genomic_DNA"/>
</dbReference>
<dbReference type="Proteomes" id="UP000299102">
    <property type="component" value="Unassembled WGS sequence"/>
</dbReference>
<gene>
    <name evidence="1" type="ORF">EVAR_27319_1</name>
</gene>
<name>A0A4C1UCC4_EUMVA</name>
<sequence>MRDKAKYAFSLFWKARRGPEKCTPARVAGARGAEIALREGNKEGYQTSAIDYSRANMSGALRGPVIFNHIATRTPFIEFNARAIAARD</sequence>